<reference evidence="11 12" key="1">
    <citation type="submission" date="2015-04" db="EMBL/GenBank/DDBJ databases">
        <title>The draft genome sequence of Roseovarius sp.R12b.</title>
        <authorList>
            <person name="Li G."/>
            <person name="Lai Q."/>
            <person name="Shao Z."/>
            <person name="Yan P."/>
        </authorList>
    </citation>
    <scope>NUCLEOTIDE SEQUENCE [LARGE SCALE GENOMIC DNA]</scope>
    <source>
        <strain evidence="11 12">R12B</strain>
    </source>
</reference>
<comment type="caution">
    <text evidence="11">The sequence shown here is derived from an EMBL/GenBank/DDBJ whole genome shotgun (WGS) entry which is preliminary data.</text>
</comment>
<proteinExistence type="inferred from homology"/>
<gene>
    <name evidence="11" type="ORF">XM53_17085</name>
</gene>
<comment type="similarity">
    <text evidence="2">Belongs to the MotB family.</text>
</comment>
<dbReference type="SUPFAM" id="SSF103088">
    <property type="entry name" value="OmpA-like"/>
    <property type="match status" value="1"/>
</dbReference>
<dbReference type="Proteomes" id="UP000051295">
    <property type="component" value="Unassembled WGS sequence"/>
</dbReference>
<protein>
    <submittedName>
        <fullName evidence="11">Chemotaxis protein MotB</fullName>
    </submittedName>
</protein>
<keyword evidence="4 9" id="KW-0812">Transmembrane</keyword>
<dbReference type="InterPro" id="IPR006665">
    <property type="entry name" value="OmpA-like"/>
</dbReference>
<evidence type="ECO:0000256" key="8">
    <source>
        <dbReference type="SAM" id="MobiDB-lite"/>
    </source>
</evidence>
<dbReference type="PROSITE" id="PS51123">
    <property type="entry name" value="OMPA_2"/>
    <property type="match status" value="1"/>
</dbReference>
<dbReference type="EMBL" id="LAXJ01000020">
    <property type="protein sequence ID" value="KRS11293.1"/>
    <property type="molecule type" value="Genomic_DNA"/>
</dbReference>
<accession>A0A0T5NQQ9</accession>
<keyword evidence="12" id="KW-1185">Reference proteome</keyword>
<evidence type="ECO:0000313" key="12">
    <source>
        <dbReference type="Proteomes" id="UP000051295"/>
    </source>
</evidence>
<evidence type="ECO:0000256" key="7">
    <source>
        <dbReference type="PROSITE-ProRule" id="PRU00473"/>
    </source>
</evidence>
<dbReference type="InterPro" id="IPR050330">
    <property type="entry name" value="Bact_OuterMem_StrucFunc"/>
</dbReference>
<dbReference type="PANTHER" id="PTHR30329">
    <property type="entry name" value="STATOR ELEMENT OF FLAGELLAR MOTOR COMPLEX"/>
    <property type="match status" value="1"/>
</dbReference>
<dbReference type="Pfam" id="PF00691">
    <property type="entry name" value="OmpA"/>
    <property type="match status" value="1"/>
</dbReference>
<keyword evidence="5 9" id="KW-1133">Transmembrane helix</keyword>
<evidence type="ECO:0000256" key="5">
    <source>
        <dbReference type="ARBA" id="ARBA00022989"/>
    </source>
</evidence>
<feature type="region of interest" description="Disordered" evidence="8">
    <location>
        <begin position="80"/>
        <end position="134"/>
    </location>
</feature>
<dbReference type="Gene3D" id="3.30.1330.60">
    <property type="entry name" value="OmpA-like domain"/>
    <property type="match status" value="1"/>
</dbReference>
<sequence>MSASGDNAAPVIIKRKKVTGGDGHHGGAWKVAYADFVTAMMAFFLLMWLLNATTEQQRKGIADYFSPTIPINRVSGGGDGDFGGESVFSEETLPQNGTGATNQRPTEARQARGEIGVSEDGRAEGADPEAEAQEAASFGKIEEMLMGRGGESTVSKETRRHIVTQVTDEGLVIEIFDLENAELFEPDSDEPTPLLREIAEMVGSVARLVENRVAIEGHTSAVPVVRAENPVWSLSMARADQMRELLESEQVATQRMNRVTGHADREPAHENALSIRNNRLEVILLRSDQ</sequence>
<evidence type="ECO:0000256" key="2">
    <source>
        <dbReference type="ARBA" id="ARBA00008914"/>
    </source>
</evidence>
<feature type="compositionally biased region" description="Polar residues" evidence="8">
    <location>
        <begin position="92"/>
        <end position="105"/>
    </location>
</feature>
<dbReference type="OrthoDB" id="7170686at2"/>
<evidence type="ECO:0000256" key="3">
    <source>
        <dbReference type="ARBA" id="ARBA00022475"/>
    </source>
</evidence>
<dbReference type="InterPro" id="IPR025713">
    <property type="entry name" value="MotB-like_N_dom"/>
</dbReference>
<feature type="domain" description="OmpA-like" evidence="10">
    <location>
        <begin position="171"/>
        <end position="289"/>
    </location>
</feature>
<name>A0A0T5NQQ9_9RHOB</name>
<dbReference type="PANTHER" id="PTHR30329:SF21">
    <property type="entry name" value="LIPOPROTEIN YIAD-RELATED"/>
    <property type="match status" value="1"/>
</dbReference>
<evidence type="ECO:0000256" key="4">
    <source>
        <dbReference type="ARBA" id="ARBA00022692"/>
    </source>
</evidence>
<comment type="subcellular location">
    <subcellularLocation>
        <location evidence="1">Cell membrane</location>
        <topology evidence="1">Single-pass membrane protein</topology>
    </subcellularLocation>
</comment>
<dbReference type="GO" id="GO:0005886">
    <property type="term" value="C:plasma membrane"/>
    <property type="evidence" value="ECO:0007669"/>
    <property type="project" value="UniProtKB-SubCell"/>
</dbReference>
<evidence type="ECO:0000259" key="10">
    <source>
        <dbReference type="PROSITE" id="PS51123"/>
    </source>
</evidence>
<organism evidence="11 12">
    <name type="scientific">Roseovarius atlanticus</name>
    <dbReference type="NCBI Taxonomy" id="1641875"/>
    <lineage>
        <taxon>Bacteria</taxon>
        <taxon>Pseudomonadati</taxon>
        <taxon>Pseudomonadota</taxon>
        <taxon>Alphaproteobacteria</taxon>
        <taxon>Rhodobacterales</taxon>
        <taxon>Roseobacteraceae</taxon>
        <taxon>Roseovarius</taxon>
    </lineage>
</organism>
<evidence type="ECO:0000256" key="1">
    <source>
        <dbReference type="ARBA" id="ARBA00004162"/>
    </source>
</evidence>
<evidence type="ECO:0000256" key="6">
    <source>
        <dbReference type="ARBA" id="ARBA00023136"/>
    </source>
</evidence>
<dbReference type="PATRIC" id="fig|1641875.4.peg.1917"/>
<evidence type="ECO:0000256" key="9">
    <source>
        <dbReference type="SAM" id="Phobius"/>
    </source>
</evidence>
<dbReference type="STRING" id="1641875.XM53_17085"/>
<keyword evidence="3" id="KW-1003">Cell membrane</keyword>
<dbReference type="InterPro" id="IPR036737">
    <property type="entry name" value="OmpA-like_sf"/>
</dbReference>
<keyword evidence="6 7" id="KW-0472">Membrane</keyword>
<dbReference type="AlphaFoldDB" id="A0A0T5NQQ9"/>
<dbReference type="Pfam" id="PF13677">
    <property type="entry name" value="MotB_plug"/>
    <property type="match status" value="1"/>
</dbReference>
<feature type="transmembrane region" description="Helical" evidence="9">
    <location>
        <begin position="31"/>
        <end position="50"/>
    </location>
</feature>
<dbReference type="RefSeq" id="WP_057795503.1">
    <property type="nucleotide sequence ID" value="NZ_LAXJ01000020.1"/>
</dbReference>
<evidence type="ECO:0000313" key="11">
    <source>
        <dbReference type="EMBL" id="KRS11293.1"/>
    </source>
</evidence>